<dbReference type="AlphaFoldDB" id="A0AAE0VGA4"/>
<name>A0AAE0VGA4_9BIVA</name>
<comment type="caution">
    <text evidence="1">The sequence shown here is derived from an EMBL/GenBank/DDBJ whole genome shotgun (WGS) entry which is preliminary data.</text>
</comment>
<organism evidence="1 2">
    <name type="scientific">Potamilus streckersoni</name>
    <dbReference type="NCBI Taxonomy" id="2493646"/>
    <lineage>
        <taxon>Eukaryota</taxon>
        <taxon>Metazoa</taxon>
        <taxon>Spiralia</taxon>
        <taxon>Lophotrochozoa</taxon>
        <taxon>Mollusca</taxon>
        <taxon>Bivalvia</taxon>
        <taxon>Autobranchia</taxon>
        <taxon>Heteroconchia</taxon>
        <taxon>Palaeoheterodonta</taxon>
        <taxon>Unionida</taxon>
        <taxon>Unionoidea</taxon>
        <taxon>Unionidae</taxon>
        <taxon>Ambleminae</taxon>
        <taxon>Lampsilini</taxon>
        <taxon>Potamilus</taxon>
    </lineage>
</organism>
<protein>
    <submittedName>
        <fullName evidence="1">Uncharacterized protein</fullName>
    </submittedName>
</protein>
<evidence type="ECO:0000313" key="2">
    <source>
        <dbReference type="Proteomes" id="UP001195483"/>
    </source>
</evidence>
<dbReference type="EMBL" id="JAEAOA010001902">
    <property type="protein sequence ID" value="KAK3575882.1"/>
    <property type="molecule type" value="Genomic_DNA"/>
</dbReference>
<evidence type="ECO:0000313" key="1">
    <source>
        <dbReference type="EMBL" id="KAK3575882.1"/>
    </source>
</evidence>
<proteinExistence type="predicted"/>
<reference evidence="1" key="2">
    <citation type="journal article" date="2021" name="Genome Biol. Evol.">
        <title>Developing a high-quality reference genome for a parasitic bivalve with doubly uniparental inheritance (Bivalvia: Unionida).</title>
        <authorList>
            <person name="Smith C.H."/>
        </authorList>
    </citation>
    <scope>NUCLEOTIDE SEQUENCE</scope>
    <source>
        <strain evidence="1">CHS0354</strain>
        <tissue evidence="1">Mantle</tissue>
    </source>
</reference>
<accession>A0AAE0VGA4</accession>
<reference evidence="1" key="3">
    <citation type="submission" date="2023-05" db="EMBL/GenBank/DDBJ databases">
        <authorList>
            <person name="Smith C.H."/>
        </authorList>
    </citation>
    <scope>NUCLEOTIDE SEQUENCE</scope>
    <source>
        <strain evidence="1">CHS0354</strain>
        <tissue evidence="1">Mantle</tissue>
    </source>
</reference>
<gene>
    <name evidence="1" type="ORF">CHS0354_032101</name>
</gene>
<reference evidence="1" key="1">
    <citation type="journal article" date="2021" name="Genome Biol. Evol.">
        <title>A High-Quality Reference Genome for a Parasitic Bivalve with Doubly Uniparental Inheritance (Bivalvia: Unionida).</title>
        <authorList>
            <person name="Smith C.H."/>
        </authorList>
    </citation>
    <scope>NUCLEOTIDE SEQUENCE</scope>
    <source>
        <strain evidence="1">CHS0354</strain>
    </source>
</reference>
<sequence length="179" mass="20088">MVSANAGLSEYVQRLTRLKTVFDNLDRNLDQMLQRLDGQSQPNNAWFLYQSQRPGYGQRSQGRGTRHGILKRGAMPVMNISNASKLVSEDLQITYLNLNRLRDFGVLYKPVKLLKNADGLSSKPRVFAYMAKSISMSAEESVPLSECVVAEICSLSVEEVRPQANPHRMSVLSLLKEVT</sequence>
<keyword evidence="2" id="KW-1185">Reference proteome</keyword>
<dbReference type="Proteomes" id="UP001195483">
    <property type="component" value="Unassembled WGS sequence"/>
</dbReference>